<gene>
    <name evidence="8" type="ORF">LNINA_LOCUS6453</name>
</gene>
<sequence>MAPIYIFQYLIISLCVQAFGVFVYIVYYTDFLLPTQVLESKVYDYIIVGSGTAGSLIAHRLATETNYTFVVIEAGGASNPLYEIPILGPMLHGSPYDWQYETIPQENACLAMEGNKCKLTQGKIFGGSAKLNNMIHIRGNISHYVNWFHGAHSESYIRQQFDFIEDNIIQLNKLRFTSQLSDYILEAAKELGYEELNNEYKIGFGKPLVSQINGKRWATSDNVKQKHVLINTVVEKLLFKKNRCYGIQLVNKKLFARKGVILSAGAFNSPKILQLSGVGPAKLLQSLEIQLVQELPVGKNLQDHIGTGLDLVLFNYSLSINAFNFFNALHVYNYFSQGKGPLTTTGCEVVGFVSTKSDTQPDIELMVLPVGISADRGSHLRNILRINDEVWNNYFAKLFDKHASTILALILHTKSKGEVYIKSKNPYIPPLIDPKYFTDGEDVKILVTAVKMIKEFIQTEKMKSFGAYLNEIPFPGCEGHKFFSDSYLECYIRHLTLSVFHPIGTCSMGLPDNKNSVVDTSFKVIGLDNLYVVDASVLPTLPSSNINAAIAMMASVFFDSQIKRKNIGQCHKRQRCFINYLSKDMCLKGDILLHCV</sequence>
<feature type="transmembrane region" description="Helical" evidence="6">
    <location>
        <begin position="6"/>
        <end position="27"/>
    </location>
</feature>
<dbReference type="PANTHER" id="PTHR11552">
    <property type="entry name" value="GLUCOSE-METHANOL-CHOLINE GMC OXIDOREDUCTASE"/>
    <property type="match status" value="1"/>
</dbReference>
<evidence type="ECO:0000256" key="3">
    <source>
        <dbReference type="ARBA" id="ARBA00022630"/>
    </source>
</evidence>
<feature type="domain" description="Glucose-methanol-choline oxidoreductase N-terminal" evidence="7">
    <location>
        <begin position="265"/>
        <end position="279"/>
    </location>
</feature>
<evidence type="ECO:0000313" key="8">
    <source>
        <dbReference type="EMBL" id="CAK1546946.1"/>
    </source>
</evidence>
<dbReference type="Pfam" id="PF00732">
    <property type="entry name" value="GMC_oxred_N"/>
    <property type="match status" value="1"/>
</dbReference>
<dbReference type="GO" id="GO:0016614">
    <property type="term" value="F:oxidoreductase activity, acting on CH-OH group of donors"/>
    <property type="evidence" value="ECO:0007669"/>
    <property type="project" value="InterPro"/>
</dbReference>
<dbReference type="PROSITE" id="PS00624">
    <property type="entry name" value="GMC_OXRED_2"/>
    <property type="match status" value="1"/>
</dbReference>
<evidence type="ECO:0000256" key="2">
    <source>
        <dbReference type="ARBA" id="ARBA00010790"/>
    </source>
</evidence>
<dbReference type="InterPro" id="IPR036188">
    <property type="entry name" value="FAD/NAD-bd_sf"/>
</dbReference>
<protein>
    <recommendedName>
        <fullName evidence="7">Glucose-methanol-choline oxidoreductase N-terminal domain-containing protein</fullName>
    </recommendedName>
</protein>
<dbReference type="GO" id="GO:0050660">
    <property type="term" value="F:flavin adenine dinucleotide binding"/>
    <property type="evidence" value="ECO:0007669"/>
    <property type="project" value="InterPro"/>
</dbReference>
<dbReference type="SUPFAM" id="SSF51905">
    <property type="entry name" value="FAD/NAD(P)-binding domain"/>
    <property type="match status" value="1"/>
</dbReference>
<organism evidence="8 9">
    <name type="scientific">Leptosia nina</name>
    <dbReference type="NCBI Taxonomy" id="320188"/>
    <lineage>
        <taxon>Eukaryota</taxon>
        <taxon>Metazoa</taxon>
        <taxon>Ecdysozoa</taxon>
        <taxon>Arthropoda</taxon>
        <taxon>Hexapoda</taxon>
        <taxon>Insecta</taxon>
        <taxon>Pterygota</taxon>
        <taxon>Neoptera</taxon>
        <taxon>Endopterygota</taxon>
        <taxon>Lepidoptera</taxon>
        <taxon>Glossata</taxon>
        <taxon>Ditrysia</taxon>
        <taxon>Papilionoidea</taxon>
        <taxon>Pieridae</taxon>
        <taxon>Pierinae</taxon>
        <taxon>Leptosia</taxon>
    </lineage>
</organism>
<dbReference type="InterPro" id="IPR007867">
    <property type="entry name" value="GMC_OxRtase_C"/>
</dbReference>
<evidence type="ECO:0000256" key="1">
    <source>
        <dbReference type="ARBA" id="ARBA00001974"/>
    </source>
</evidence>
<dbReference type="Gene3D" id="3.50.50.60">
    <property type="entry name" value="FAD/NAD(P)-binding domain"/>
    <property type="match status" value="1"/>
</dbReference>
<comment type="similarity">
    <text evidence="2">Belongs to the GMC oxidoreductase family.</text>
</comment>
<dbReference type="AlphaFoldDB" id="A0AAV1JBY5"/>
<keyword evidence="6" id="KW-0472">Membrane</keyword>
<name>A0AAV1JBY5_9NEOP</name>
<evidence type="ECO:0000256" key="4">
    <source>
        <dbReference type="ARBA" id="ARBA00022827"/>
    </source>
</evidence>
<dbReference type="Gene3D" id="3.30.560.10">
    <property type="entry name" value="Glucose Oxidase, domain 3"/>
    <property type="match status" value="1"/>
</dbReference>
<dbReference type="Proteomes" id="UP001497472">
    <property type="component" value="Unassembled WGS sequence"/>
</dbReference>
<keyword evidence="4 5" id="KW-0274">FAD</keyword>
<keyword evidence="6" id="KW-1133">Transmembrane helix</keyword>
<accession>A0AAV1JBY5</accession>
<dbReference type="PIRSF" id="PIRSF000137">
    <property type="entry name" value="Alcohol_oxidase"/>
    <property type="match status" value="1"/>
</dbReference>
<evidence type="ECO:0000256" key="5">
    <source>
        <dbReference type="PIRSR" id="PIRSR000137-2"/>
    </source>
</evidence>
<evidence type="ECO:0000256" key="6">
    <source>
        <dbReference type="SAM" id="Phobius"/>
    </source>
</evidence>
<evidence type="ECO:0000259" key="7">
    <source>
        <dbReference type="PROSITE" id="PS00624"/>
    </source>
</evidence>
<dbReference type="SUPFAM" id="SSF54373">
    <property type="entry name" value="FAD-linked reductases, C-terminal domain"/>
    <property type="match status" value="1"/>
</dbReference>
<feature type="binding site" evidence="5">
    <location>
        <position position="234"/>
    </location>
    <ligand>
        <name>FAD</name>
        <dbReference type="ChEBI" id="CHEBI:57692"/>
    </ligand>
</feature>
<dbReference type="InterPro" id="IPR000172">
    <property type="entry name" value="GMC_OxRdtase_N"/>
</dbReference>
<proteinExistence type="inferred from homology"/>
<comment type="cofactor">
    <cofactor evidence="1 5">
        <name>FAD</name>
        <dbReference type="ChEBI" id="CHEBI:57692"/>
    </cofactor>
</comment>
<keyword evidence="9" id="KW-1185">Reference proteome</keyword>
<dbReference type="InterPro" id="IPR012132">
    <property type="entry name" value="GMC_OxRdtase"/>
</dbReference>
<keyword evidence="3" id="KW-0285">Flavoprotein</keyword>
<dbReference type="PANTHER" id="PTHR11552:SF147">
    <property type="entry name" value="CHOLINE DEHYDROGENASE, MITOCHONDRIAL"/>
    <property type="match status" value="1"/>
</dbReference>
<reference evidence="8 9" key="1">
    <citation type="submission" date="2023-11" db="EMBL/GenBank/DDBJ databases">
        <authorList>
            <person name="Okamura Y."/>
        </authorList>
    </citation>
    <scope>NUCLEOTIDE SEQUENCE [LARGE SCALE GENOMIC DNA]</scope>
</reference>
<comment type="caution">
    <text evidence="8">The sequence shown here is derived from an EMBL/GenBank/DDBJ whole genome shotgun (WGS) entry which is preliminary data.</text>
</comment>
<keyword evidence="6" id="KW-0812">Transmembrane</keyword>
<dbReference type="EMBL" id="CAVLEF010000009">
    <property type="protein sequence ID" value="CAK1546946.1"/>
    <property type="molecule type" value="Genomic_DNA"/>
</dbReference>
<evidence type="ECO:0000313" key="9">
    <source>
        <dbReference type="Proteomes" id="UP001497472"/>
    </source>
</evidence>
<dbReference type="Pfam" id="PF05199">
    <property type="entry name" value="GMC_oxred_C"/>
    <property type="match status" value="1"/>
</dbReference>